<dbReference type="Proteomes" id="UP000001514">
    <property type="component" value="Unassembled WGS sequence"/>
</dbReference>
<organism evidence="4">
    <name type="scientific">Selaginella moellendorffii</name>
    <name type="common">Spikemoss</name>
    <dbReference type="NCBI Taxonomy" id="88036"/>
    <lineage>
        <taxon>Eukaryota</taxon>
        <taxon>Viridiplantae</taxon>
        <taxon>Streptophyta</taxon>
        <taxon>Embryophyta</taxon>
        <taxon>Tracheophyta</taxon>
        <taxon>Lycopodiopsida</taxon>
        <taxon>Selaginellales</taxon>
        <taxon>Selaginellaceae</taxon>
        <taxon>Selaginella</taxon>
    </lineage>
</organism>
<name>D8REK5_SELML</name>
<dbReference type="InParanoid" id="D8REK5"/>
<dbReference type="FunCoup" id="D8REK5">
    <property type="interactions" value="169"/>
</dbReference>
<dbReference type="HOGENOM" id="CLU_015101_5_0_1"/>
<protein>
    <submittedName>
        <fullName evidence="3">Uncharacterized protein</fullName>
    </submittedName>
</protein>
<feature type="signal peptide" evidence="2">
    <location>
        <begin position="1"/>
        <end position="22"/>
    </location>
</feature>
<dbReference type="Gramene" id="EFJ29461">
    <property type="protein sequence ID" value="EFJ29461"/>
    <property type="gene ID" value="SELMODRAFT_410383"/>
</dbReference>
<reference evidence="3 4" key="1">
    <citation type="journal article" date="2011" name="Science">
        <title>The Selaginella genome identifies genetic changes associated with the evolution of vascular plants.</title>
        <authorList>
            <person name="Banks J.A."/>
            <person name="Nishiyama T."/>
            <person name="Hasebe M."/>
            <person name="Bowman J.L."/>
            <person name="Gribskov M."/>
            <person name="dePamphilis C."/>
            <person name="Albert V.A."/>
            <person name="Aono N."/>
            <person name="Aoyama T."/>
            <person name="Ambrose B.A."/>
            <person name="Ashton N.W."/>
            <person name="Axtell M.J."/>
            <person name="Barker E."/>
            <person name="Barker M.S."/>
            <person name="Bennetzen J.L."/>
            <person name="Bonawitz N.D."/>
            <person name="Chapple C."/>
            <person name="Cheng C."/>
            <person name="Correa L.G."/>
            <person name="Dacre M."/>
            <person name="DeBarry J."/>
            <person name="Dreyer I."/>
            <person name="Elias M."/>
            <person name="Engstrom E.M."/>
            <person name="Estelle M."/>
            <person name="Feng L."/>
            <person name="Finet C."/>
            <person name="Floyd S.K."/>
            <person name="Frommer W.B."/>
            <person name="Fujita T."/>
            <person name="Gramzow L."/>
            <person name="Gutensohn M."/>
            <person name="Harholt J."/>
            <person name="Hattori M."/>
            <person name="Heyl A."/>
            <person name="Hirai T."/>
            <person name="Hiwatashi Y."/>
            <person name="Ishikawa M."/>
            <person name="Iwata M."/>
            <person name="Karol K.G."/>
            <person name="Koehler B."/>
            <person name="Kolukisaoglu U."/>
            <person name="Kubo M."/>
            <person name="Kurata T."/>
            <person name="Lalonde S."/>
            <person name="Li K."/>
            <person name="Li Y."/>
            <person name="Litt A."/>
            <person name="Lyons E."/>
            <person name="Manning G."/>
            <person name="Maruyama T."/>
            <person name="Michael T.P."/>
            <person name="Mikami K."/>
            <person name="Miyazaki S."/>
            <person name="Morinaga S."/>
            <person name="Murata T."/>
            <person name="Mueller-Roeber B."/>
            <person name="Nelson D.R."/>
            <person name="Obara M."/>
            <person name="Oguri Y."/>
            <person name="Olmstead R.G."/>
            <person name="Onodera N."/>
            <person name="Petersen B.L."/>
            <person name="Pils B."/>
            <person name="Prigge M."/>
            <person name="Rensing S.A."/>
            <person name="Riano-Pachon D.M."/>
            <person name="Roberts A.W."/>
            <person name="Sato Y."/>
            <person name="Scheller H.V."/>
            <person name="Schulz B."/>
            <person name="Schulz C."/>
            <person name="Shakirov E.V."/>
            <person name="Shibagaki N."/>
            <person name="Shinohara N."/>
            <person name="Shippen D.E."/>
            <person name="Soerensen I."/>
            <person name="Sotooka R."/>
            <person name="Sugimoto N."/>
            <person name="Sugita M."/>
            <person name="Sumikawa N."/>
            <person name="Tanurdzic M."/>
            <person name="Theissen G."/>
            <person name="Ulvskov P."/>
            <person name="Wakazuki S."/>
            <person name="Weng J.K."/>
            <person name="Willats W.W."/>
            <person name="Wipf D."/>
            <person name="Wolf P.G."/>
            <person name="Yang L."/>
            <person name="Zimmer A.D."/>
            <person name="Zhu Q."/>
            <person name="Mitros T."/>
            <person name="Hellsten U."/>
            <person name="Loque D."/>
            <person name="Otillar R."/>
            <person name="Salamov A."/>
            <person name="Schmutz J."/>
            <person name="Shapiro H."/>
            <person name="Lindquist E."/>
            <person name="Lucas S."/>
            <person name="Rokhsar D."/>
            <person name="Grigoriev I.V."/>
        </authorList>
    </citation>
    <scope>NUCLEOTIDE SEQUENCE [LARGE SCALE GENOMIC DNA]</scope>
</reference>
<gene>
    <name evidence="3" type="ORF">SELMODRAFT_410383</name>
</gene>
<proteinExistence type="inferred from homology"/>
<dbReference type="GO" id="GO:0016788">
    <property type="term" value="F:hydrolase activity, acting on ester bonds"/>
    <property type="evidence" value="ECO:0007669"/>
    <property type="project" value="InterPro"/>
</dbReference>
<dbReference type="InterPro" id="IPR001087">
    <property type="entry name" value="GDSL"/>
</dbReference>
<dbReference type="Gene3D" id="3.40.50.1110">
    <property type="entry name" value="SGNH hydrolase"/>
    <property type="match status" value="1"/>
</dbReference>
<evidence type="ECO:0000313" key="3">
    <source>
        <dbReference type="EMBL" id="EFJ29461.1"/>
    </source>
</evidence>
<sequence length="408" mass="44410">MTSTVLAIFALFIVSLFSQSAAIQSPKAGSICPTAVFTFADSLSDGGNRDIEAGEKTLSGMYPYGVTYGRPIGRYSDGLVIPNFLIQKLHLENLGIPSLEFNGTEFVSLNCGYAGATMIKVENQPFSSPHIFSAQVNDFVRHRSKVVGEYGREDSYMVEIGGDDINFGVPLGGDQCHHSGRDPGPGRWNPQLVRTRSSRSTTCPAPIARQTIVSPSSSSLRGCTIEIAQLISYFNSQRQALAAELTQEYPGLTVYYFDWFAANTYMEEFGFTNSLQSCCGGGGKFNCDGDGLCGCAPVNHTDAVYTVCEHPSEYFTFDGIHYTEHFDKIMFDFIMARNYITPKVRCKYEGVVCSNPCPNMLGKIKGSDQFEGPSSSGGFDSGSALQDYPSGPCLPNLKNIAPLLYITI</sequence>
<evidence type="ECO:0000313" key="4">
    <source>
        <dbReference type="Proteomes" id="UP000001514"/>
    </source>
</evidence>
<evidence type="ECO:0000256" key="1">
    <source>
        <dbReference type="ARBA" id="ARBA00008668"/>
    </source>
</evidence>
<comment type="similarity">
    <text evidence="1">Belongs to the 'GDSL' lipolytic enzyme family.</text>
</comment>
<dbReference type="EMBL" id="GL377577">
    <property type="protein sequence ID" value="EFJ29461.1"/>
    <property type="molecule type" value="Genomic_DNA"/>
</dbReference>
<keyword evidence="4" id="KW-1185">Reference proteome</keyword>
<keyword evidence="2" id="KW-0732">Signal</keyword>
<dbReference type="PANTHER" id="PTHR22835">
    <property type="entry name" value="ZINC FINGER FYVE DOMAIN CONTAINING PROTEIN"/>
    <property type="match status" value="1"/>
</dbReference>
<feature type="chain" id="PRO_5003121745" evidence="2">
    <location>
        <begin position="23"/>
        <end position="408"/>
    </location>
</feature>
<evidence type="ECO:0000256" key="2">
    <source>
        <dbReference type="SAM" id="SignalP"/>
    </source>
</evidence>
<dbReference type="Pfam" id="PF00657">
    <property type="entry name" value="Lipase_GDSL"/>
    <property type="match status" value="1"/>
</dbReference>
<dbReference type="AlphaFoldDB" id="D8REK5"/>
<dbReference type="STRING" id="88036.D8REK5"/>
<dbReference type="InterPro" id="IPR036514">
    <property type="entry name" value="SGNH_hydro_sf"/>
</dbReference>
<dbReference type="KEGG" id="smo:SELMODRAFT_410383"/>
<dbReference type="PANTHER" id="PTHR22835:SF659">
    <property type="entry name" value="GDSL LIPASE_ACYLHYDROLASE, PUTATIVE (AFU_ORTHOLOGUE AFUA_2G00510)-RELATED"/>
    <property type="match status" value="1"/>
</dbReference>
<dbReference type="SUPFAM" id="SSF52266">
    <property type="entry name" value="SGNH hydrolase"/>
    <property type="match status" value="1"/>
</dbReference>
<accession>D8REK5</accession>